<dbReference type="InterPro" id="IPR000160">
    <property type="entry name" value="GGDEF_dom"/>
</dbReference>
<dbReference type="CDD" id="cd01949">
    <property type="entry name" value="GGDEF"/>
    <property type="match status" value="1"/>
</dbReference>
<dbReference type="SUPFAM" id="SSF55073">
    <property type="entry name" value="Nucleotide cyclase"/>
    <property type="match status" value="1"/>
</dbReference>
<protein>
    <recommendedName>
        <fullName evidence="2">diguanylate cyclase</fullName>
        <ecNumber evidence="2">2.7.7.65</ecNumber>
    </recommendedName>
</protein>
<evidence type="ECO:0000259" key="5">
    <source>
        <dbReference type="PROSITE" id="PS50887"/>
    </source>
</evidence>
<dbReference type="InterPro" id="IPR050469">
    <property type="entry name" value="Diguanylate_Cyclase"/>
</dbReference>
<dbReference type="KEGG" id="salm:D0Y50_02560"/>
<dbReference type="EC" id="2.7.7.65" evidence="2"/>
<keyword evidence="4" id="KW-1133">Transmembrane helix</keyword>
<dbReference type="Gene3D" id="3.30.70.270">
    <property type="match status" value="1"/>
</dbReference>
<feature type="transmembrane region" description="Helical" evidence="4">
    <location>
        <begin position="147"/>
        <end position="166"/>
    </location>
</feature>
<dbReference type="FunFam" id="3.30.70.270:FF:000001">
    <property type="entry name" value="Diguanylate cyclase domain protein"/>
    <property type="match status" value="1"/>
</dbReference>
<evidence type="ECO:0000256" key="2">
    <source>
        <dbReference type="ARBA" id="ARBA00012528"/>
    </source>
</evidence>
<dbReference type="GO" id="GO:0052621">
    <property type="term" value="F:diguanylate cyclase activity"/>
    <property type="evidence" value="ECO:0007669"/>
    <property type="project" value="UniProtKB-EC"/>
</dbReference>
<dbReference type="AlphaFoldDB" id="A0A346NII7"/>
<dbReference type="InterPro" id="IPR029787">
    <property type="entry name" value="Nucleotide_cyclase"/>
</dbReference>
<dbReference type="EMBL" id="CP031769">
    <property type="protein sequence ID" value="AXR05344.1"/>
    <property type="molecule type" value="Genomic_DNA"/>
</dbReference>
<dbReference type="NCBIfam" id="TIGR00254">
    <property type="entry name" value="GGDEF"/>
    <property type="match status" value="1"/>
</dbReference>
<evidence type="ECO:0000256" key="3">
    <source>
        <dbReference type="ARBA" id="ARBA00034247"/>
    </source>
</evidence>
<dbReference type="Proteomes" id="UP000262073">
    <property type="component" value="Chromosome"/>
</dbReference>
<keyword evidence="4" id="KW-0472">Membrane</keyword>
<evidence type="ECO:0000313" key="6">
    <source>
        <dbReference type="EMBL" id="AXR05344.1"/>
    </source>
</evidence>
<evidence type="ECO:0000256" key="4">
    <source>
        <dbReference type="SAM" id="Phobius"/>
    </source>
</evidence>
<evidence type="ECO:0000256" key="1">
    <source>
        <dbReference type="ARBA" id="ARBA00001946"/>
    </source>
</evidence>
<evidence type="ECO:0000313" key="7">
    <source>
        <dbReference type="Proteomes" id="UP000262073"/>
    </source>
</evidence>
<accession>A0A346NII7</accession>
<dbReference type="PROSITE" id="PS50887">
    <property type="entry name" value="GGDEF"/>
    <property type="match status" value="1"/>
</dbReference>
<dbReference type="OrthoDB" id="9808408at2"/>
<feature type="transmembrane region" description="Helical" evidence="4">
    <location>
        <begin position="186"/>
        <end position="209"/>
    </location>
</feature>
<sequence>MDNFTLTICTMLVSIMMAAAMAGLYGTSRDEAALPDWIAAMLCFSVSSLLAVVHAYWPLPFLLVPGIANALYLAGHGFIFSGIRQHIGGRSAYNWIAVLALFSLSLHFLPAIATSLDRRIIIFYAMVLALCLASALYILVSRRQCTIGGYTPLLWVLGLFFTQMLLREVAMVADLAGVSVPGSAYLRSAGSLFVMLYIIAIAMAFAYLITWQKAEALRTSALTDSLTGWYNRRALMRMAPQVFDECRNKNQSLCIVILDVDHFKQINDTYGHVIGDKVLQHITVQARQAYGPGKWLFRLGGEEFAILLADTEPEQASSIAEKIREAVNHSPYQYHKAIWVSISLGIAAATAQDVSWEAVLDRADKALYQAKATGRNTVCSDTTLAFTGT</sequence>
<dbReference type="GO" id="GO:0005886">
    <property type="term" value="C:plasma membrane"/>
    <property type="evidence" value="ECO:0007669"/>
    <property type="project" value="TreeGrafter"/>
</dbReference>
<dbReference type="Pfam" id="PF00990">
    <property type="entry name" value="GGDEF"/>
    <property type="match status" value="1"/>
</dbReference>
<feature type="transmembrane region" description="Helical" evidence="4">
    <location>
        <begin position="37"/>
        <end position="57"/>
    </location>
</feature>
<keyword evidence="4" id="KW-0812">Transmembrane</keyword>
<dbReference type="GO" id="GO:1902201">
    <property type="term" value="P:negative regulation of bacterial-type flagellum-dependent cell motility"/>
    <property type="evidence" value="ECO:0007669"/>
    <property type="project" value="TreeGrafter"/>
</dbReference>
<dbReference type="SMART" id="SM00267">
    <property type="entry name" value="GGDEF"/>
    <property type="match status" value="1"/>
</dbReference>
<proteinExistence type="predicted"/>
<name>A0A346NII7_9ALTE</name>
<keyword evidence="7" id="KW-1185">Reference proteome</keyword>
<feature type="transmembrane region" description="Helical" evidence="4">
    <location>
        <begin position="6"/>
        <end position="25"/>
    </location>
</feature>
<feature type="transmembrane region" description="Helical" evidence="4">
    <location>
        <begin position="120"/>
        <end position="140"/>
    </location>
</feature>
<dbReference type="RefSeq" id="WP_117315321.1">
    <property type="nucleotide sequence ID" value="NZ_CP031769.1"/>
</dbReference>
<comment type="cofactor">
    <cofactor evidence="1">
        <name>Mg(2+)</name>
        <dbReference type="ChEBI" id="CHEBI:18420"/>
    </cofactor>
</comment>
<feature type="transmembrane region" description="Helical" evidence="4">
    <location>
        <begin position="63"/>
        <end position="83"/>
    </location>
</feature>
<organism evidence="6 7">
    <name type="scientific">Salinimonas sediminis</name>
    <dbReference type="NCBI Taxonomy" id="2303538"/>
    <lineage>
        <taxon>Bacteria</taxon>
        <taxon>Pseudomonadati</taxon>
        <taxon>Pseudomonadota</taxon>
        <taxon>Gammaproteobacteria</taxon>
        <taxon>Alteromonadales</taxon>
        <taxon>Alteromonadaceae</taxon>
        <taxon>Alteromonas/Salinimonas group</taxon>
        <taxon>Salinimonas</taxon>
    </lineage>
</organism>
<feature type="transmembrane region" description="Helical" evidence="4">
    <location>
        <begin position="95"/>
        <end position="114"/>
    </location>
</feature>
<gene>
    <name evidence="6" type="ORF">D0Y50_02560</name>
</gene>
<dbReference type="PANTHER" id="PTHR45138:SF9">
    <property type="entry name" value="DIGUANYLATE CYCLASE DGCM-RELATED"/>
    <property type="match status" value="1"/>
</dbReference>
<dbReference type="GO" id="GO:0043709">
    <property type="term" value="P:cell adhesion involved in single-species biofilm formation"/>
    <property type="evidence" value="ECO:0007669"/>
    <property type="project" value="TreeGrafter"/>
</dbReference>
<dbReference type="InterPro" id="IPR043128">
    <property type="entry name" value="Rev_trsase/Diguanyl_cyclase"/>
</dbReference>
<comment type="catalytic activity">
    <reaction evidence="3">
        <text>2 GTP = 3',3'-c-di-GMP + 2 diphosphate</text>
        <dbReference type="Rhea" id="RHEA:24898"/>
        <dbReference type="ChEBI" id="CHEBI:33019"/>
        <dbReference type="ChEBI" id="CHEBI:37565"/>
        <dbReference type="ChEBI" id="CHEBI:58805"/>
        <dbReference type="EC" id="2.7.7.65"/>
    </reaction>
</comment>
<feature type="domain" description="GGDEF" evidence="5">
    <location>
        <begin position="251"/>
        <end position="383"/>
    </location>
</feature>
<dbReference type="PANTHER" id="PTHR45138">
    <property type="entry name" value="REGULATORY COMPONENTS OF SENSORY TRANSDUCTION SYSTEM"/>
    <property type="match status" value="1"/>
</dbReference>
<reference evidence="6 7" key="1">
    <citation type="submission" date="2018-08" db="EMBL/GenBank/DDBJ databases">
        <title>Salinimonas sediminis sp. nov., a piezophilic bacterium isolated from a deep-sea sediment sample from the New Britain Trench.</title>
        <authorList>
            <person name="Cao J."/>
        </authorList>
    </citation>
    <scope>NUCLEOTIDE SEQUENCE [LARGE SCALE GENOMIC DNA]</scope>
    <source>
        <strain evidence="6 7">N102</strain>
    </source>
</reference>